<accession>A5AD70</accession>
<keyword evidence="3" id="KW-0378">Hydrolase</keyword>
<protein>
    <recommendedName>
        <fullName evidence="5">Integrase catalytic domain-containing protein</fullName>
    </recommendedName>
</protein>
<evidence type="ECO:0000256" key="3">
    <source>
        <dbReference type="ARBA" id="ARBA00022801"/>
    </source>
</evidence>
<evidence type="ECO:0000256" key="1">
    <source>
        <dbReference type="ARBA" id="ARBA00022670"/>
    </source>
</evidence>
<dbReference type="Pfam" id="PF25597">
    <property type="entry name" value="SH3_retrovirus"/>
    <property type="match status" value="1"/>
</dbReference>
<dbReference type="PROSITE" id="PS50994">
    <property type="entry name" value="INTEGRASE"/>
    <property type="match status" value="1"/>
</dbReference>
<feature type="region of interest" description="Disordered" evidence="4">
    <location>
        <begin position="777"/>
        <end position="796"/>
    </location>
</feature>
<feature type="domain" description="Integrase catalytic" evidence="5">
    <location>
        <begin position="298"/>
        <end position="393"/>
    </location>
</feature>
<reference evidence="6" key="1">
    <citation type="journal article" date="2007" name="PLoS ONE">
        <title>The first genome sequence of an elite grapevine cultivar (Pinot noir Vitis vinifera L.): coping with a highly heterozygous genome.</title>
        <authorList>
            <person name="Velasco R."/>
            <person name="Zharkikh A."/>
            <person name="Troggio M."/>
            <person name="Cartwright D.A."/>
            <person name="Cestaro A."/>
            <person name="Pruss D."/>
            <person name="Pindo M."/>
            <person name="FitzGerald L.M."/>
            <person name="Vezzulli S."/>
            <person name="Reid J."/>
            <person name="Malacarne G."/>
            <person name="Iliev D."/>
            <person name="Coppola G."/>
            <person name="Wardell B."/>
            <person name="Micheletti D."/>
            <person name="Macalma T."/>
            <person name="Facci M."/>
            <person name="Mitchell J.T."/>
            <person name="Perazzolli M."/>
            <person name="Eldredge G."/>
            <person name="Gatto P."/>
            <person name="Oyzerski R."/>
            <person name="Moretto M."/>
            <person name="Gutin N."/>
            <person name="Stefanini M."/>
            <person name="Chen Y."/>
            <person name="Segala C."/>
            <person name="Davenport C."/>
            <person name="Dematte L."/>
            <person name="Mraz A."/>
            <person name="Battilana J."/>
            <person name="Stormo K."/>
            <person name="Costa F."/>
            <person name="Tao Q."/>
            <person name="Si-Ammour A."/>
            <person name="Harkins T."/>
            <person name="Lackey A."/>
            <person name="Perbost C."/>
            <person name="Taillon B."/>
            <person name="Stella A."/>
            <person name="Solovyev V."/>
            <person name="Fawcett J.A."/>
            <person name="Sterck L."/>
            <person name="Vandepoele K."/>
            <person name="Grando S.M."/>
            <person name="Toppo S."/>
            <person name="Moser C."/>
            <person name="Lanchbury J."/>
            <person name="Bogden R."/>
            <person name="Skolnick M."/>
            <person name="Sgaramella V."/>
            <person name="Bhatnagar S.K."/>
            <person name="Fontana P."/>
            <person name="Gutin A."/>
            <person name="Van de Peer Y."/>
            <person name="Salamini F."/>
            <person name="Viola R."/>
        </authorList>
    </citation>
    <scope>NUCLEOTIDE SEQUENCE</scope>
</reference>
<dbReference type="GO" id="GO:0046872">
    <property type="term" value="F:metal ion binding"/>
    <property type="evidence" value="ECO:0007669"/>
    <property type="project" value="UniProtKB-KW"/>
</dbReference>
<evidence type="ECO:0000313" key="6">
    <source>
        <dbReference type="EMBL" id="CAN82044.1"/>
    </source>
</evidence>
<dbReference type="SUPFAM" id="SSF53098">
    <property type="entry name" value="Ribonuclease H-like"/>
    <property type="match status" value="1"/>
</dbReference>
<dbReference type="Gene3D" id="3.30.420.10">
    <property type="entry name" value="Ribonuclease H-like superfamily/Ribonuclease H"/>
    <property type="match status" value="1"/>
</dbReference>
<feature type="compositionally biased region" description="Acidic residues" evidence="4">
    <location>
        <begin position="94"/>
        <end position="104"/>
    </location>
</feature>
<gene>
    <name evidence="6" type="ORF">VITISV_020597</name>
</gene>
<dbReference type="InterPro" id="IPR054722">
    <property type="entry name" value="PolX-like_BBD"/>
</dbReference>
<dbReference type="InterPro" id="IPR039537">
    <property type="entry name" value="Retrotran_Ty1/copia-like"/>
</dbReference>
<dbReference type="AlphaFoldDB" id="A5AD70"/>
<dbReference type="EMBL" id="AM423582">
    <property type="protein sequence ID" value="CAN82044.1"/>
    <property type="molecule type" value="Genomic_DNA"/>
</dbReference>
<dbReference type="InterPro" id="IPR036397">
    <property type="entry name" value="RNaseH_sf"/>
</dbReference>
<dbReference type="InterPro" id="IPR057670">
    <property type="entry name" value="SH3_retrovirus"/>
</dbReference>
<keyword evidence="2" id="KW-0479">Metal-binding</keyword>
<dbReference type="GO" id="GO:0006508">
    <property type="term" value="P:proteolysis"/>
    <property type="evidence" value="ECO:0007669"/>
    <property type="project" value="UniProtKB-KW"/>
</dbReference>
<sequence>MTWYLQSTDLDVWDVIEDDPTFPTKLVDGVMMITRFTDIVNGLEALGKTYKESKKVMKILGSLPSKWHTKKLQEGEDKKKKSIALKATTKEKEDVEEEKPSEEDDDLALITRKLNKYMRGERFKGRKFTSRRDLSKKESSSHGDKEKWEEKRDLDSKNDKWFLDSGYSRYMTGDESKFAFLTKRKGGHVTFGDNAKGRIIGQCNIDTSSLIESVLLVDGLKHNLLSIVILCDKGFKVIFEASHCIIKDNQNDKTIFIGHRCDNVYAINISKYDGHDDAFQACIIKVGCGIGGFTITYIRSDHRREFENIDFEEYCNEHGINHNFSAPITPQQNGVVERKNRTLQEMARTMLNENNLPKYFWAQDVNTSCYVLNRILLRPIFKKTPYELWKNKKANISFFKVFGCKCFILNTKDNLEKFDAKSDVGIFHGYSTSSKAFRVFNKRTMVVEESIHVIFYESNNSLQERESFVDDLGMETSMGKLQIEYGRQQEEIGENPKKEESPLALPQEIGEDLNKCKVNQVKTFLKIGSNPSSGVRTRSSLRNICNNLAFISQIEPKNINDTIVDESWMIAMQEELNQFERSKGFLMGKIDTTLFIKTKENDTLLYQIYVDDIIFGATNISLYEEFSRCMHSEFEMTMIGELNFFIGLQIKQLKEGTFMNQAKYIKDLLKRFNMEETKTMKTLMISSIKLDKNEKVTISKPIFSTLVREFYSRVTYGLGGPNISTVRGVEIQLDPESIYRIFDIAPIGLRFEGVQFEAPFSESMMFELVYTTRPYSQPSFTESPHTEPSPHQAPHVLDHAPWMDLSTQISSIGTRMEELVVVSDTRFYSMEDHMDQYQTGFTSQFEYLQQRFERMEDRMNQQQTAFDHL</sequence>
<feature type="region of interest" description="Disordered" evidence="4">
    <location>
        <begin position="128"/>
        <end position="150"/>
    </location>
</feature>
<dbReference type="PANTHER" id="PTHR42648">
    <property type="entry name" value="TRANSPOSASE, PUTATIVE-RELATED"/>
    <property type="match status" value="1"/>
</dbReference>
<name>A5AD70_VITVI</name>
<dbReference type="InterPro" id="IPR013103">
    <property type="entry name" value="RVT_2"/>
</dbReference>
<dbReference type="Pfam" id="PF07727">
    <property type="entry name" value="RVT_2"/>
    <property type="match status" value="1"/>
</dbReference>
<evidence type="ECO:0000259" key="5">
    <source>
        <dbReference type="PROSITE" id="PS50994"/>
    </source>
</evidence>
<organism evidence="6">
    <name type="scientific">Vitis vinifera</name>
    <name type="common">Grape</name>
    <dbReference type="NCBI Taxonomy" id="29760"/>
    <lineage>
        <taxon>Eukaryota</taxon>
        <taxon>Viridiplantae</taxon>
        <taxon>Streptophyta</taxon>
        <taxon>Embryophyta</taxon>
        <taxon>Tracheophyta</taxon>
        <taxon>Spermatophyta</taxon>
        <taxon>Magnoliopsida</taxon>
        <taxon>eudicotyledons</taxon>
        <taxon>Gunneridae</taxon>
        <taxon>Pentapetalae</taxon>
        <taxon>rosids</taxon>
        <taxon>Vitales</taxon>
        <taxon>Vitaceae</taxon>
        <taxon>Viteae</taxon>
        <taxon>Vitis</taxon>
    </lineage>
</organism>
<dbReference type="GO" id="GO:0003676">
    <property type="term" value="F:nucleic acid binding"/>
    <property type="evidence" value="ECO:0007669"/>
    <property type="project" value="InterPro"/>
</dbReference>
<dbReference type="PANTHER" id="PTHR42648:SF21">
    <property type="entry name" value="CYSTEINE-RICH RLK (RECEPTOR-LIKE PROTEIN KINASE) 8"/>
    <property type="match status" value="1"/>
</dbReference>
<dbReference type="GO" id="GO:0015074">
    <property type="term" value="P:DNA integration"/>
    <property type="evidence" value="ECO:0007669"/>
    <property type="project" value="InterPro"/>
</dbReference>
<keyword evidence="1" id="KW-0645">Protease</keyword>
<dbReference type="Pfam" id="PF22936">
    <property type="entry name" value="Pol_BBD"/>
    <property type="match status" value="1"/>
</dbReference>
<feature type="compositionally biased region" description="Basic and acidic residues" evidence="4">
    <location>
        <begin position="130"/>
        <end position="150"/>
    </location>
</feature>
<dbReference type="InterPro" id="IPR012337">
    <property type="entry name" value="RNaseH-like_sf"/>
</dbReference>
<feature type="region of interest" description="Disordered" evidence="4">
    <location>
        <begin position="70"/>
        <end position="104"/>
    </location>
</feature>
<dbReference type="InterPro" id="IPR001584">
    <property type="entry name" value="Integrase_cat-core"/>
</dbReference>
<evidence type="ECO:0000256" key="4">
    <source>
        <dbReference type="SAM" id="MobiDB-lite"/>
    </source>
</evidence>
<proteinExistence type="predicted"/>
<evidence type="ECO:0000256" key="2">
    <source>
        <dbReference type="ARBA" id="ARBA00022723"/>
    </source>
</evidence>
<dbReference type="GO" id="GO:0008233">
    <property type="term" value="F:peptidase activity"/>
    <property type="evidence" value="ECO:0007669"/>
    <property type="project" value="UniProtKB-KW"/>
</dbReference>